<protein>
    <submittedName>
        <fullName evidence="1">Uncharacterized protein</fullName>
    </submittedName>
</protein>
<name>A0A2N5SBT7_9BASI</name>
<sequence length="75" mass="8186">MLAIITNFMPACPPKFSHDICQKFRAPIAWNHHGKGAVARPSPGVLEPLALLEGKTAFDTTTILAEPPTHKIKLK</sequence>
<reference evidence="1 2" key="1">
    <citation type="submission" date="2017-11" db="EMBL/GenBank/DDBJ databases">
        <title>De novo assembly and phasing of dikaryotic genomes from two isolates of Puccinia coronata f. sp. avenae, the causal agent of oat crown rust.</title>
        <authorList>
            <person name="Miller M.E."/>
            <person name="Zhang Y."/>
            <person name="Omidvar V."/>
            <person name="Sperschneider J."/>
            <person name="Schwessinger B."/>
            <person name="Raley C."/>
            <person name="Palmer J.M."/>
            <person name="Garnica D."/>
            <person name="Upadhyaya N."/>
            <person name="Rathjen J."/>
            <person name="Taylor J.M."/>
            <person name="Park R.F."/>
            <person name="Dodds P.N."/>
            <person name="Hirsch C.D."/>
            <person name="Kianian S.F."/>
            <person name="Figueroa M."/>
        </authorList>
    </citation>
    <scope>NUCLEOTIDE SEQUENCE [LARGE SCALE GENOMIC DNA]</scope>
    <source>
        <strain evidence="1">12NC29</strain>
    </source>
</reference>
<keyword evidence="2" id="KW-1185">Reference proteome</keyword>
<organism evidence="1 2">
    <name type="scientific">Puccinia coronata f. sp. avenae</name>
    <dbReference type="NCBI Taxonomy" id="200324"/>
    <lineage>
        <taxon>Eukaryota</taxon>
        <taxon>Fungi</taxon>
        <taxon>Dikarya</taxon>
        <taxon>Basidiomycota</taxon>
        <taxon>Pucciniomycotina</taxon>
        <taxon>Pucciniomycetes</taxon>
        <taxon>Pucciniales</taxon>
        <taxon>Pucciniaceae</taxon>
        <taxon>Puccinia</taxon>
    </lineage>
</organism>
<dbReference type="Proteomes" id="UP000235388">
    <property type="component" value="Unassembled WGS sequence"/>
</dbReference>
<evidence type="ECO:0000313" key="1">
    <source>
        <dbReference type="EMBL" id="PLW10731.1"/>
    </source>
</evidence>
<proteinExistence type="predicted"/>
<dbReference type="AlphaFoldDB" id="A0A2N5SBT7"/>
<dbReference type="EMBL" id="PGCJ01001048">
    <property type="protein sequence ID" value="PLW10731.1"/>
    <property type="molecule type" value="Genomic_DNA"/>
</dbReference>
<comment type="caution">
    <text evidence="1">The sequence shown here is derived from an EMBL/GenBank/DDBJ whole genome shotgun (WGS) entry which is preliminary data.</text>
</comment>
<evidence type="ECO:0000313" key="2">
    <source>
        <dbReference type="Proteomes" id="UP000235388"/>
    </source>
</evidence>
<accession>A0A2N5SBT7</accession>
<gene>
    <name evidence="1" type="ORF">PCANC_21289</name>
</gene>